<dbReference type="STRING" id="74873.A0A084VZ25"/>
<name>A0A084VZ25_ANOSI</name>
<keyword evidence="5" id="KW-1185">Reference proteome</keyword>
<dbReference type="GO" id="GO:0008061">
    <property type="term" value="F:chitin binding"/>
    <property type="evidence" value="ECO:0007669"/>
    <property type="project" value="InterPro"/>
</dbReference>
<dbReference type="GO" id="GO:0005576">
    <property type="term" value="C:extracellular region"/>
    <property type="evidence" value="ECO:0007669"/>
    <property type="project" value="InterPro"/>
</dbReference>
<accession>A0A084VZ25</accession>
<dbReference type="AlphaFoldDB" id="A0A084VZ25"/>
<sequence>MADGSSAAPWAESSDADILPMGRRRLRWCDGLRLDLYRCVGFLNCYRPASLRADASYYADVEARCQVFRVCANTDSTGRGFAFLCPNGTLFNQRHLVCDWYMNVRCAESENFYHVNEEIGRMVANDGRSMVSDNRQEMMEVVMSMVMYPMRSLMEQMDGVGVLEERFGSGKDVRPVLPAVPKAPIVPKNPTREGLPVGPSTYLTPVRTELEPPRMELRAPVPVNNYAPVGRPSLSPNKQSEPPRVYTPRVDDVYVSSLGTLSTDPDSGFDPVRSTLLTRTGGSVTGTTAKGIFPAPGFAGLQQTNQAAAQKPSVVSKSGPSDVQLVKADLVKTWNGPDRSSAPRPKPLKLAPVPPSPAPPVFQRAQPQPTFVERFPQTTPRKDPELLPPTGVLPPTSFTRTVPIGQQQFDSRLQTGYPEHRFTPARKVLSVQKVTVQPEYPYQTSSGAVAIQGTPTPSAYPVQRPHGDHVSTGNLYQTHGVPSVVTSVPAQETYVQQPAYVPQQYYYQTASNPVVTGSAQEGYAYPAYYYHTNGASISHRYETAAPDVQQVPAQVYPQSFQGTNSRSSFVTAPALLRRSDGPLPGLLKRKKTVLVQVVPSVSFYLNDAEEKRAYDAAVRRGLLDDRRRSTLTSYEVPQGSVGQLAF</sequence>
<feature type="region of interest" description="Disordered" evidence="1">
    <location>
        <begin position="334"/>
        <end position="364"/>
    </location>
</feature>
<dbReference type="Pfam" id="PF01607">
    <property type="entry name" value="CBM_14"/>
    <property type="match status" value="1"/>
</dbReference>
<dbReference type="EMBL" id="KE525239">
    <property type="protein sequence ID" value="KFB43219.1"/>
    <property type="molecule type" value="Genomic_DNA"/>
</dbReference>
<dbReference type="InterPro" id="IPR052976">
    <property type="entry name" value="Scoloptoxin-like"/>
</dbReference>
<dbReference type="SMART" id="SM00494">
    <property type="entry name" value="ChtBD2"/>
    <property type="match status" value="1"/>
</dbReference>
<organism evidence="3">
    <name type="scientific">Anopheles sinensis</name>
    <name type="common">Mosquito</name>
    <dbReference type="NCBI Taxonomy" id="74873"/>
    <lineage>
        <taxon>Eukaryota</taxon>
        <taxon>Metazoa</taxon>
        <taxon>Ecdysozoa</taxon>
        <taxon>Arthropoda</taxon>
        <taxon>Hexapoda</taxon>
        <taxon>Insecta</taxon>
        <taxon>Pterygota</taxon>
        <taxon>Neoptera</taxon>
        <taxon>Endopterygota</taxon>
        <taxon>Diptera</taxon>
        <taxon>Nematocera</taxon>
        <taxon>Culicoidea</taxon>
        <taxon>Culicidae</taxon>
        <taxon>Anophelinae</taxon>
        <taxon>Anopheles</taxon>
    </lineage>
</organism>
<dbReference type="Gene3D" id="2.170.140.10">
    <property type="entry name" value="Chitin binding domain"/>
    <property type="match status" value="1"/>
</dbReference>
<evidence type="ECO:0000313" key="3">
    <source>
        <dbReference type="EMBL" id="KFB43219.1"/>
    </source>
</evidence>
<reference evidence="4" key="2">
    <citation type="submission" date="2020-05" db="UniProtKB">
        <authorList>
            <consortium name="EnsemblMetazoa"/>
        </authorList>
    </citation>
    <scope>IDENTIFICATION</scope>
</reference>
<feature type="domain" description="Chitin-binding type-2" evidence="2">
    <location>
        <begin position="42"/>
        <end position="108"/>
    </location>
</feature>
<dbReference type="SUPFAM" id="SSF57625">
    <property type="entry name" value="Invertebrate chitin-binding proteins"/>
    <property type="match status" value="1"/>
</dbReference>
<dbReference type="Proteomes" id="UP000030765">
    <property type="component" value="Unassembled WGS sequence"/>
</dbReference>
<dbReference type="OrthoDB" id="6514762at2759"/>
<dbReference type="OMA" id="YPMRSLM"/>
<evidence type="ECO:0000313" key="4">
    <source>
        <dbReference type="EnsemblMetazoa" id="ASIC010995-PA"/>
    </source>
</evidence>
<evidence type="ECO:0000256" key="1">
    <source>
        <dbReference type="SAM" id="MobiDB-lite"/>
    </source>
</evidence>
<dbReference type="InterPro" id="IPR002557">
    <property type="entry name" value="Chitin-bd_dom"/>
</dbReference>
<dbReference type="PROSITE" id="PS50940">
    <property type="entry name" value="CHIT_BIND_II"/>
    <property type="match status" value="1"/>
</dbReference>
<dbReference type="PANTHER" id="PTHR22933">
    <property type="entry name" value="FI18007P1-RELATED"/>
    <property type="match status" value="1"/>
</dbReference>
<proteinExistence type="predicted"/>
<protein>
    <submittedName>
        <fullName evidence="3">AGAP007089-PA-like protein</fullName>
    </submittedName>
</protein>
<dbReference type="PANTHER" id="PTHR22933:SF42">
    <property type="entry name" value="FI18455P1-RELATED"/>
    <property type="match status" value="1"/>
</dbReference>
<feature type="region of interest" description="Disordered" evidence="1">
    <location>
        <begin position="184"/>
        <end position="207"/>
    </location>
</feature>
<feature type="region of interest" description="Disordered" evidence="1">
    <location>
        <begin position="221"/>
        <end position="247"/>
    </location>
</feature>
<reference evidence="3 5" key="1">
    <citation type="journal article" date="2014" name="BMC Genomics">
        <title>Genome sequence of Anopheles sinensis provides insight into genetics basis of mosquito competence for malaria parasites.</title>
        <authorList>
            <person name="Zhou D."/>
            <person name="Zhang D."/>
            <person name="Ding G."/>
            <person name="Shi L."/>
            <person name="Hou Q."/>
            <person name="Ye Y."/>
            <person name="Xu Y."/>
            <person name="Zhou H."/>
            <person name="Xiong C."/>
            <person name="Li S."/>
            <person name="Yu J."/>
            <person name="Hong S."/>
            <person name="Yu X."/>
            <person name="Zou P."/>
            <person name="Chen C."/>
            <person name="Chang X."/>
            <person name="Wang W."/>
            <person name="Lv Y."/>
            <person name="Sun Y."/>
            <person name="Ma L."/>
            <person name="Shen B."/>
            <person name="Zhu C."/>
        </authorList>
    </citation>
    <scope>NUCLEOTIDE SEQUENCE [LARGE SCALE GENOMIC DNA]</scope>
</reference>
<gene>
    <name evidence="3" type="ORF">ZHAS_00010995</name>
</gene>
<dbReference type="EnsemblMetazoa" id="ASIC010995-RA">
    <property type="protein sequence ID" value="ASIC010995-PA"/>
    <property type="gene ID" value="ASIC010995"/>
</dbReference>
<dbReference type="InterPro" id="IPR036508">
    <property type="entry name" value="Chitin-bd_dom_sf"/>
</dbReference>
<evidence type="ECO:0000313" key="5">
    <source>
        <dbReference type="Proteomes" id="UP000030765"/>
    </source>
</evidence>
<dbReference type="VEuPathDB" id="VectorBase:ASIC010995"/>
<evidence type="ECO:0000259" key="2">
    <source>
        <dbReference type="PROSITE" id="PS50940"/>
    </source>
</evidence>
<dbReference type="EMBL" id="ATLV01018589">
    <property type="status" value="NOT_ANNOTATED_CDS"/>
    <property type="molecule type" value="Genomic_DNA"/>
</dbReference>